<protein>
    <submittedName>
        <fullName evidence="2">Uncharacterized protein</fullName>
    </submittedName>
</protein>
<dbReference type="AlphaFoldDB" id="A0AAN6S4A6"/>
<proteinExistence type="predicted"/>
<evidence type="ECO:0000313" key="3">
    <source>
        <dbReference type="Proteomes" id="UP001303473"/>
    </source>
</evidence>
<dbReference type="Proteomes" id="UP001303473">
    <property type="component" value="Unassembled WGS sequence"/>
</dbReference>
<evidence type="ECO:0000313" key="2">
    <source>
        <dbReference type="EMBL" id="KAK3939483.1"/>
    </source>
</evidence>
<feature type="region of interest" description="Disordered" evidence="1">
    <location>
        <begin position="72"/>
        <end position="92"/>
    </location>
</feature>
<comment type="caution">
    <text evidence="2">The sequence shown here is derived from an EMBL/GenBank/DDBJ whole genome shotgun (WGS) entry which is preliminary data.</text>
</comment>
<gene>
    <name evidence="2" type="ORF">QBC46DRAFT_144612</name>
</gene>
<dbReference type="EMBL" id="MU853810">
    <property type="protein sequence ID" value="KAK3939483.1"/>
    <property type="molecule type" value="Genomic_DNA"/>
</dbReference>
<sequence length="441" mass="48598">MFKTKPLGSLKSIFPPIHQPLPLNKRESQKLLNALTASFRAQLDKEHGWTYDTNRVATTTAVPAVPTLTYLPSTTPSTPSAISSKDTASRPTDRHLRAILDNPLFSSSNDDGALLGPASGQSQAGRDAKIIFEKAVSKGLMTITRAHGFLLRIRADVRQSTTLSTKQGMEAAGAGLLVLQWLRASGQERTLSFLQHKKFTELLIQFMVAEGLDDLAWTWLERLLSSTQTTVSPDVPVAQAVARLLDALVVAKSRSVELDEAYSTIIRGEAMLRQHSSLTSLLIMPWRNLAWQTTVESWRHSNPTPQQFETFVAMREEYMAAALGGKPMPIMERAHLDLHHPASPTPERAVQYLLTKGNVWQKQAEGHILTWLGSSGSAKSGSEQQPLPNFIKKLTSLGLDTVQHLTQMGRFQEAQKILELLRTHLRLGALAPQGRGPFAAV</sequence>
<evidence type="ECO:0000256" key="1">
    <source>
        <dbReference type="SAM" id="MobiDB-lite"/>
    </source>
</evidence>
<feature type="compositionally biased region" description="Low complexity" evidence="1">
    <location>
        <begin position="72"/>
        <end position="84"/>
    </location>
</feature>
<organism evidence="2 3">
    <name type="scientific">Diplogelasinospora grovesii</name>
    <dbReference type="NCBI Taxonomy" id="303347"/>
    <lineage>
        <taxon>Eukaryota</taxon>
        <taxon>Fungi</taxon>
        <taxon>Dikarya</taxon>
        <taxon>Ascomycota</taxon>
        <taxon>Pezizomycotina</taxon>
        <taxon>Sordariomycetes</taxon>
        <taxon>Sordariomycetidae</taxon>
        <taxon>Sordariales</taxon>
        <taxon>Diplogelasinosporaceae</taxon>
        <taxon>Diplogelasinospora</taxon>
    </lineage>
</organism>
<accession>A0AAN6S4A6</accession>
<name>A0AAN6S4A6_9PEZI</name>
<reference evidence="3" key="1">
    <citation type="journal article" date="2023" name="Mol. Phylogenet. Evol.">
        <title>Genome-scale phylogeny and comparative genomics of the fungal order Sordariales.</title>
        <authorList>
            <person name="Hensen N."/>
            <person name="Bonometti L."/>
            <person name="Westerberg I."/>
            <person name="Brannstrom I.O."/>
            <person name="Guillou S."/>
            <person name="Cros-Aarteil S."/>
            <person name="Calhoun S."/>
            <person name="Haridas S."/>
            <person name="Kuo A."/>
            <person name="Mondo S."/>
            <person name="Pangilinan J."/>
            <person name="Riley R."/>
            <person name="LaButti K."/>
            <person name="Andreopoulos B."/>
            <person name="Lipzen A."/>
            <person name="Chen C."/>
            <person name="Yan M."/>
            <person name="Daum C."/>
            <person name="Ng V."/>
            <person name="Clum A."/>
            <person name="Steindorff A."/>
            <person name="Ohm R.A."/>
            <person name="Martin F."/>
            <person name="Silar P."/>
            <person name="Natvig D.O."/>
            <person name="Lalanne C."/>
            <person name="Gautier V."/>
            <person name="Ament-Velasquez S.L."/>
            <person name="Kruys A."/>
            <person name="Hutchinson M.I."/>
            <person name="Powell A.J."/>
            <person name="Barry K."/>
            <person name="Miller A.N."/>
            <person name="Grigoriev I.V."/>
            <person name="Debuchy R."/>
            <person name="Gladieux P."/>
            <person name="Hiltunen Thoren M."/>
            <person name="Johannesson H."/>
        </authorList>
    </citation>
    <scope>NUCLEOTIDE SEQUENCE [LARGE SCALE GENOMIC DNA]</scope>
    <source>
        <strain evidence="3">CBS 340.73</strain>
    </source>
</reference>
<keyword evidence="3" id="KW-1185">Reference proteome</keyword>